<reference evidence="2" key="1">
    <citation type="submission" date="2025-08" db="UniProtKB">
        <authorList>
            <consortium name="RefSeq"/>
        </authorList>
    </citation>
    <scope>IDENTIFICATION</scope>
    <source>
        <tissue evidence="2">Whole body</tissue>
    </source>
</reference>
<dbReference type="KEGG" id="ccal:113464056"/>
<accession>A0AAJ7W9P5</accession>
<gene>
    <name evidence="2" type="primary">LOC113464056</name>
</gene>
<evidence type="ECO:0000313" key="1">
    <source>
        <dbReference type="Proteomes" id="UP000694925"/>
    </source>
</evidence>
<organism evidence="1 2">
    <name type="scientific">Ceratina calcarata</name>
    <dbReference type="NCBI Taxonomy" id="156304"/>
    <lineage>
        <taxon>Eukaryota</taxon>
        <taxon>Metazoa</taxon>
        <taxon>Ecdysozoa</taxon>
        <taxon>Arthropoda</taxon>
        <taxon>Hexapoda</taxon>
        <taxon>Insecta</taxon>
        <taxon>Pterygota</taxon>
        <taxon>Neoptera</taxon>
        <taxon>Endopterygota</taxon>
        <taxon>Hymenoptera</taxon>
        <taxon>Apocrita</taxon>
        <taxon>Aculeata</taxon>
        <taxon>Apoidea</taxon>
        <taxon>Anthophila</taxon>
        <taxon>Apidae</taxon>
        <taxon>Ceratina</taxon>
        <taxon>Zadontomerus</taxon>
    </lineage>
</organism>
<dbReference type="GeneID" id="113464056"/>
<protein>
    <submittedName>
        <fullName evidence="2">Uncharacterized protein LOC113464056</fullName>
    </submittedName>
</protein>
<name>A0AAJ7W9P5_9HYME</name>
<evidence type="ECO:0000313" key="2">
    <source>
        <dbReference type="RefSeq" id="XP_026667553.1"/>
    </source>
</evidence>
<dbReference type="RefSeq" id="XP_026667553.1">
    <property type="nucleotide sequence ID" value="XM_026811752.1"/>
</dbReference>
<proteinExistence type="predicted"/>
<sequence>MTDVTESAHQEKKRAQLERFGFANSKPPVVKAKRRKKNEITVLQTRTTEERNRILTDKISEILMGNESITQNQKAEIKSNVIKKEIHLQSPLLQEIYNKV</sequence>
<dbReference type="Proteomes" id="UP000694925">
    <property type="component" value="Unplaced"/>
</dbReference>
<keyword evidence="1" id="KW-1185">Reference proteome</keyword>
<dbReference type="AlphaFoldDB" id="A0AAJ7W9P5"/>